<protein>
    <submittedName>
        <fullName evidence="1">Dehydrogenase</fullName>
    </submittedName>
</protein>
<accession>A0ABW5RD72</accession>
<evidence type="ECO:0000313" key="1">
    <source>
        <dbReference type="EMBL" id="MFD2672540.1"/>
    </source>
</evidence>
<sequence length="103" mass="11943">MPSESNRSSPSLPNARSIRRACAKELYRTNKKLGVYIPKDKQEAGLKLYTDQVMQHLAWVVEHRNERRKLADWWAEAVAPELARCWDVNETRLVEAFREAFGG</sequence>
<dbReference type="EMBL" id="JBHUMM010000042">
    <property type="protein sequence ID" value="MFD2672540.1"/>
    <property type="molecule type" value="Genomic_DNA"/>
</dbReference>
<gene>
    <name evidence="1" type="ORF">ACFSUC_13305</name>
</gene>
<reference evidence="2" key="1">
    <citation type="journal article" date="2019" name="Int. J. Syst. Evol. Microbiol.">
        <title>The Global Catalogue of Microorganisms (GCM) 10K type strain sequencing project: providing services to taxonomists for standard genome sequencing and annotation.</title>
        <authorList>
            <consortium name="The Broad Institute Genomics Platform"/>
            <consortium name="The Broad Institute Genome Sequencing Center for Infectious Disease"/>
            <person name="Wu L."/>
            <person name="Ma J."/>
        </authorList>
    </citation>
    <scope>NUCLEOTIDE SEQUENCE [LARGE SCALE GENOMIC DNA]</scope>
    <source>
        <strain evidence="2">KCTC 33676</strain>
    </source>
</reference>
<evidence type="ECO:0000313" key="2">
    <source>
        <dbReference type="Proteomes" id="UP001597497"/>
    </source>
</evidence>
<dbReference type="RefSeq" id="WP_379930105.1">
    <property type="nucleotide sequence ID" value="NZ_JBHUMM010000042.1"/>
</dbReference>
<dbReference type="Proteomes" id="UP001597497">
    <property type="component" value="Unassembled WGS sequence"/>
</dbReference>
<keyword evidence="2" id="KW-1185">Reference proteome</keyword>
<organism evidence="1 2">
    <name type="scientific">Marinicrinis sediminis</name>
    <dbReference type="NCBI Taxonomy" id="1652465"/>
    <lineage>
        <taxon>Bacteria</taxon>
        <taxon>Bacillati</taxon>
        <taxon>Bacillota</taxon>
        <taxon>Bacilli</taxon>
        <taxon>Bacillales</taxon>
        <taxon>Paenibacillaceae</taxon>
    </lineage>
</organism>
<name>A0ABW5RD72_9BACL</name>
<proteinExistence type="predicted"/>
<comment type="caution">
    <text evidence="1">The sequence shown here is derived from an EMBL/GenBank/DDBJ whole genome shotgun (WGS) entry which is preliminary data.</text>
</comment>